<evidence type="ECO:0000256" key="1">
    <source>
        <dbReference type="ARBA" id="ARBA00004127"/>
    </source>
</evidence>
<protein>
    <submittedName>
        <fullName evidence="9">MFS transporter</fullName>
    </submittedName>
</protein>
<keyword evidence="3" id="KW-0813">Transport</keyword>
<dbReference type="SUPFAM" id="SSF103473">
    <property type="entry name" value="MFS general substrate transporter"/>
    <property type="match status" value="1"/>
</dbReference>
<dbReference type="PROSITE" id="PS50850">
    <property type="entry name" value="MFS"/>
    <property type="match status" value="1"/>
</dbReference>
<dbReference type="Proteomes" id="UP000823615">
    <property type="component" value="Unassembled WGS sequence"/>
</dbReference>
<reference evidence="9" key="1">
    <citation type="submission" date="2020-10" db="EMBL/GenBank/DDBJ databases">
        <authorList>
            <person name="Gilroy R."/>
        </authorList>
    </citation>
    <scope>NUCLEOTIDE SEQUENCE</scope>
    <source>
        <strain evidence="9">7293</strain>
    </source>
</reference>
<dbReference type="PANTHER" id="PTHR23514">
    <property type="entry name" value="BYPASS OF STOP CODON PROTEIN 6"/>
    <property type="match status" value="1"/>
</dbReference>
<dbReference type="Pfam" id="PF07690">
    <property type="entry name" value="MFS_1"/>
    <property type="match status" value="1"/>
</dbReference>
<name>A0A9D9E1A5_9SPIO</name>
<feature type="transmembrane region" description="Helical" evidence="7">
    <location>
        <begin position="41"/>
        <end position="60"/>
    </location>
</feature>
<organism evidence="9 10">
    <name type="scientific">Candidatus Ornithospirochaeta stercoripullorum</name>
    <dbReference type="NCBI Taxonomy" id="2840899"/>
    <lineage>
        <taxon>Bacteria</taxon>
        <taxon>Pseudomonadati</taxon>
        <taxon>Spirochaetota</taxon>
        <taxon>Spirochaetia</taxon>
        <taxon>Spirochaetales</taxon>
        <taxon>Spirochaetaceae</taxon>
        <taxon>Spirochaetaceae incertae sedis</taxon>
        <taxon>Candidatus Ornithospirochaeta</taxon>
    </lineage>
</organism>
<dbReference type="InterPro" id="IPR011701">
    <property type="entry name" value="MFS"/>
</dbReference>
<keyword evidence="6 7" id="KW-0472">Membrane</keyword>
<dbReference type="EMBL" id="JADIMT010000064">
    <property type="protein sequence ID" value="MBO8436351.1"/>
    <property type="molecule type" value="Genomic_DNA"/>
</dbReference>
<evidence type="ECO:0000259" key="8">
    <source>
        <dbReference type="PROSITE" id="PS50850"/>
    </source>
</evidence>
<dbReference type="GO" id="GO:0012505">
    <property type="term" value="C:endomembrane system"/>
    <property type="evidence" value="ECO:0007669"/>
    <property type="project" value="UniProtKB-SubCell"/>
</dbReference>
<evidence type="ECO:0000256" key="5">
    <source>
        <dbReference type="ARBA" id="ARBA00022989"/>
    </source>
</evidence>
<reference evidence="9" key="2">
    <citation type="journal article" date="2021" name="PeerJ">
        <title>Extensive microbial diversity within the chicken gut microbiome revealed by metagenomics and culture.</title>
        <authorList>
            <person name="Gilroy R."/>
            <person name="Ravi A."/>
            <person name="Getino M."/>
            <person name="Pursley I."/>
            <person name="Horton D.L."/>
            <person name="Alikhan N.F."/>
            <person name="Baker D."/>
            <person name="Gharbi K."/>
            <person name="Hall N."/>
            <person name="Watson M."/>
            <person name="Adriaenssens E.M."/>
            <person name="Foster-Nyarko E."/>
            <person name="Jarju S."/>
            <person name="Secka A."/>
            <person name="Antonio M."/>
            <person name="Oren A."/>
            <person name="Chaudhuri R.R."/>
            <person name="La Ragione R."/>
            <person name="Hildebrand F."/>
            <person name="Pallen M.J."/>
        </authorList>
    </citation>
    <scope>NUCLEOTIDE SEQUENCE</scope>
    <source>
        <strain evidence="9">7293</strain>
    </source>
</reference>
<dbReference type="PANTHER" id="PTHR23514:SF3">
    <property type="entry name" value="BYPASS OF STOP CODON PROTEIN 6"/>
    <property type="match status" value="1"/>
</dbReference>
<dbReference type="InterPro" id="IPR036259">
    <property type="entry name" value="MFS_trans_sf"/>
</dbReference>
<evidence type="ECO:0000256" key="3">
    <source>
        <dbReference type="ARBA" id="ARBA00022448"/>
    </source>
</evidence>
<dbReference type="AlphaFoldDB" id="A0A9D9E1A5"/>
<evidence type="ECO:0000256" key="4">
    <source>
        <dbReference type="ARBA" id="ARBA00022692"/>
    </source>
</evidence>
<dbReference type="InterPro" id="IPR051788">
    <property type="entry name" value="MFS_Transporter"/>
</dbReference>
<gene>
    <name evidence="9" type="ORF">IAA97_05180</name>
</gene>
<comment type="similarity">
    <text evidence="2">Belongs to the major facilitator superfamily.</text>
</comment>
<dbReference type="InterPro" id="IPR020846">
    <property type="entry name" value="MFS_dom"/>
</dbReference>
<dbReference type="GO" id="GO:0022857">
    <property type="term" value="F:transmembrane transporter activity"/>
    <property type="evidence" value="ECO:0007669"/>
    <property type="project" value="InterPro"/>
</dbReference>
<evidence type="ECO:0000256" key="2">
    <source>
        <dbReference type="ARBA" id="ARBA00008335"/>
    </source>
</evidence>
<feature type="transmembrane region" description="Helical" evidence="7">
    <location>
        <begin position="162"/>
        <end position="180"/>
    </location>
</feature>
<proteinExistence type="inferred from homology"/>
<dbReference type="Gene3D" id="1.20.1250.20">
    <property type="entry name" value="MFS general substrate transporter like domains"/>
    <property type="match status" value="1"/>
</dbReference>
<feature type="transmembrane region" description="Helical" evidence="7">
    <location>
        <begin position="129"/>
        <end position="150"/>
    </location>
</feature>
<feature type="transmembrane region" description="Helical" evidence="7">
    <location>
        <begin position="279"/>
        <end position="297"/>
    </location>
</feature>
<feature type="transmembrane region" description="Helical" evidence="7">
    <location>
        <begin position="366"/>
        <end position="385"/>
    </location>
</feature>
<evidence type="ECO:0000313" key="10">
    <source>
        <dbReference type="Proteomes" id="UP000823615"/>
    </source>
</evidence>
<keyword evidence="5 7" id="KW-1133">Transmembrane helix</keyword>
<comment type="caution">
    <text evidence="9">The sequence shown here is derived from an EMBL/GenBank/DDBJ whole genome shotgun (WGS) entry which is preliminary data.</text>
</comment>
<keyword evidence="4 7" id="KW-0812">Transmembrane</keyword>
<feature type="domain" description="Major facilitator superfamily (MFS) profile" evidence="8">
    <location>
        <begin position="6"/>
        <end position="384"/>
    </location>
</feature>
<dbReference type="GO" id="GO:0016020">
    <property type="term" value="C:membrane"/>
    <property type="evidence" value="ECO:0007669"/>
    <property type="project" value="TreeGrafter"/>
</dbReference>
<evidence type="ECO:0000313" key="9">
    <source>
        <dbReference type="EMBL" id="MBO8436351.1"/>
    </source>
</evidence>
<feature type="transmembrane region" description="Helical" evidence="7">
    <location>
        <begin position="216"/>
        <end position="236"/>
    </location>
</feature>
<evidence type="ECO:0000256" key="7">
    <source>
        <dbReference type="SAM" id="Phobius"/>
    </source>
</evidence>
<sequence>MFSLFLLIVIYLAFISLGLPDSMLGAAWPVMYQDLGVPVSWAGYISVTICLGTTVSSLIYAKLTDKFSTWCVTTVSIALTALALFGFSIAPSFPLLILAAIVLGIGAGAVDAGLNNFVALHYKARAMNFLHAFWGVGTLVGPFLLSFLFAKGLSWRNGYTTISTAQAAICIIVLLSRALWKKAGDSSITQDRKKPEIKSGENASLRSAISKPGAKAAMLGFFSYCSVEQTSMLWASTYMVSVKGASESYGALYAGILFWGITAGRIVSGLIANKINGRLLIRIAQSLILIGLLSVLLAPTAAAPIALFFLGFGFGPIYPTMLHQTPEFFGSELSARIMGLEMSSAYIGSAFMPALFGIIGRNITMALFPFYALMLLLLNAGATEYKIAIAKRTGR</sequence>
<comment type="subcellular location">
    <subcellularLocation>
        <location evidence="1">Endomembrane system</location>
        <topology evidence="1">Multi-pass membrane protein</topology>
    </subcellularLocation>
</comment>
<accession>A0A9D9E1A5</accession>
<feature type="transmembrane region" description="Helical" evidence="7">
    <location>
        <begin position="67"/>
        <end position="89"/>
    </location>
</feature>
<feature type="transmembrane region" description="Helical" evidence="7">
    <location>
        <begin position="248"/>
        <end position="267"/>
    </location>
</feature>
<feature type="transmembrane region" description="Helical" evidence="7">
    <location>
        <begin position="95"/>
        <end position="117"/>
    </location>
</feature>
<evidence type="ECO:0000256" key="6">
    <source>
        <dbReference type="ARBA" id="ARBA00023136"/>
    </source>
</evidence>